<dbReference type="RefSeq" id="WP_143017868.1">
    <property type="nucleotide sequence ID" value="NZ_FNJN01000003.1"/>
</dbReference>
<evidence type="ECO:0000313" key="2">
    <source>
        <dbReference type="Proteomes" id="UP000186456"/>
    </source>
</evidence>
<name>A0A1H0P0I5_MICTS</name>
<proteinExistence type="predicted"/>
<accession>A0A1H0P0I5</accession>
<dbReference type="InterPro" id="IPR029058">
    <property type="entry name" value="AB_hydrolase_fold"/>
</dbReference>
<protein>
    <submittedName>
        <fullName evidence="1">Uncharacterized protein</fullName>
    </submittedName>
</protein>
<dbReference type="Proteomes" id="UP000186456">
    <property type="component" value="Unassembled WGS sequence"/>
</dbReference>
<organism evidence="1 2">
    <name type="scientific">Microbacterium testaceum (strain StLB037)</name>
    <dbReference type="NCBI Taxonomy" id="979556"/>
    <lineage>
        <taxon>Bacteria</taxon>
        <taxon>Bacillati</taxon>
        <taxon>Actinomycetota</taxon>
        <taxon>Actinomycetes</taxon>
        <taxon>Micrococcales</taxon>
        <taxon>Microbacteriaceae</taxon>
        <taxon>Microbacterium</taxon>
    </lineage>
</organism>
<dbReference type="EMBL" id="FNJN01000003">
    <property type="protein sequence ID" value="SDO98180.1"/>
    <property type="molecule type" value="Genomic_DNA"/>
</dbReference>
<dbReference type="Gene3D" id="3.40.50.1820">
    <property type="entry name" value="alpha/beta hydrolase"/>
    <property type="match status" value="1"/>
</dbReference>
<dbReference type="AlphaFoldDB" id="A0A1H0P0I5"/>
<evidence type="ECO:0000313" key="1">
    <source>
        <dbReference type="EMBL" id="SDO98180.1"/>
    </source>
</evidence>
<reference evidence="1 2" key="1">
    <citation type="submission" date="2016-10" db="EMBL/GenBank/DDBJ databases">
        <authorList>
            <person name="de Groot N.N."/>
        </authorList>
    </citation>
    <scope>NUCLEOTIDE SEQUENCE [LARGE SCALE GENOMIC DNA]</scope>
    <source>
        <strain evidence="1 2">StLB037</strain>
    </source>
</reference>
<sequence>MSGTTILAARIAEGTWAANLPTVGTGGDACAQLPGISGLVLQYVQPLRDWLDQLVGEPGVVAATASSWEDVSAALARTSDLVELARTSVNELDGRTVRASRERCEDLQRLTLDAVEWTASTAAALRLASRVVEATRSFVCDALVSLVQFSEKLFSWTLNPFDLADRVEQFARAAADLVQSASRLVIELLEAMCALGALMSELGPLVRKGQDEISRVLAEMLPSAGALLMTALGGPTLGVVGSMVGGAGKNYLQPSTDVEELDPSLLSGPRRDAWDRAQNVTEITSLSDLVSVNGTTDLMGGEDATVIDIKKVVGPDGTEKWFVSLPSTQDWQLFSDTGALNDRDSNVALIMHDPDMRTVYERAVLEAMQDAGIPQGSNVVLAGFSQGGITAASLASDSQFPYNTVGIVTNGTPSDSFDIPSHIPVYAFQHMTDVVPMLDGNPYGSTPENVQRVLLEGPASPIAAHDNAAYTSSVKRWEERYAEVFGGPPPNMDVFTGQVVDHIVYRTHE</sequence>
<gene>
    <name evidence="1" type="ORF">SAMN04487788_1654</name>
</gene>
<dbReference type="SUPFAM" id="SSF53474">
    <property type="entry name" value="alpha/beta-Hydrolases"/>
    <property type="match status" value="1"/>
</dbReference>